<dbReference type="GO" id="GO:0005975">
    <property type="term" value="P:carbohydrate metabolic process"/>
    <property type="evidence" value="ECO:0007669"/>
    <property type="project" value="InterPro"/>
</dbReference>
<accession>A0A3P8SDR7</accession>
<dbReference type="Ensembl" id="ENSAPET00000010508.1">
    <property type="protein sequence ID" value="ENSAPEP00000010230.1"/>
    <property type="gene ID" value="ENSAPEG00000007156.1"/>
</dbReference>
<keyword evidence="6" id="KW-1185">Reference proteome</keyword>
<dbReference type="PANTHER" id="PTHR10353:SF36">
    <property type="entry name" value="LP05116P"/>
    <property type="match status" value="1"/>
</dbReference>
<dbReference type="GeneTree" id="ENSGT00940000155324"/>
<evidence type="ECO:0000256" key="3">
    <source>
        <dbReference type="ARBA" id="ARBA00023295"/>
    </source>
</evidence>
<dbReference type="InterPro" id="IPR017853">
    <property type="entry name" value="GH"/>
</dbReference>
<proteinExistence type="inferred from homology"/>
<dbReference type="SUPFAM" id="SSF51445">
    <property type="entry name" value="(Trans)glycosidases"/>
    <property type="match status" value="2"/>
</dbReference>
<evidence type="ECO:0000313" key="5">
    <source>
        <dbReference type="Ensembl" id="ENSAPEP00000010230.1"/>
    </source>
</evidence>
<evidence type="ECO:0000256" key="4">
    <source>
        <dbReference type="RuleBase" id="RU003690"/>
    </source>
</evidence>
<organism evidence="5 6">
    <name type="scientific">Amphiprion percula</name>
    <name type="common">Orange clownfish</name>
    <name type="synonym">Lutjanus percula</name>
    <dbReference type="NCBI Taxonomy" id="161767"/>
    <lineage>
        <taxon>Eukaryota</taxon>
        <taxon>Metazoa</taxon>
        <taxon>Chordata</taxon>
        <taxon>Craniata</taxon>
        <taxon>Vertebrata</taxon>
        <taxon>Euteleostomi</taxon>
        <taxon>Actinopterygii</taxon>
        <taxon>Neopterygii</taxon>
        <taxon>Teleostei</taxon>
        <taxon>Neoteleostei</taxon>
        <taxon>Acanthomorphata</taxon>
        <taxon>Ovalentaria</taxon>
        <taxon>Pomacentridae</taxon>
        <taxon>Amphiprion</taxon>
    </lineage>
</organism>
<keyword evidence="2" id="KW-0378">Hydrolase</keyword>
<dbReference type="Proteomes" id="UP000265080">
    <property type="component" value="Chromosome 12"/>
</dbReference>
<keyword evidence="3" id="KW-0326">Glycosidase</keyword>
<evidence type="ECO:0000256" key="1">
    <source>
        <dbReference type="ARBA" id="ARBA00010838"/>
    </source>
</evidence>
<evidence type="ECO:0000256" key="2">
    <source>
        <dbReference type="ARBA" id="ARBA00022801"/>
    </source>
</evidence>
<dbReference type="Gene3D" id="3.20.20.80">
    <property type="entry name" value="Glycosidases"/>
    <property type="match status" value="2"/>
</dbReference>
<comment type="similarity">
    <text evidence="1 4">Belongs to the glycosyl hydrolase 1 family.</text>
</comment>
<protein>
    <submittedName>
        <fullName evidence="5">Lactase</fullName>
    </submittedName>
</protein>
<reference evidence="5" key="3">
    <citation type="submission" date="2025-09" db="UniProtKB">
        <authorList>
            <consortium name="Ensembl"/>
        </authorList>
    </citation>
    <scope>IDENTIFICATION</scope>
</reference>
<dbReference type="Pfam" id="PF00232">
    <property type="entry name" value="Glyco_hydro_1"/>
    <property type="match status" value="1"/>
</dbReference>
<dbReference type="GO" id="GO:0004553">
    <property type="term" value="F:hydrolase activity, hydrolyzing O-glycosyl compounds"/>
    <property type="evidence" value="ECO:0007669"/>
    <property type="project" value="InterPro"/>
</dbReference>
<sequence>IDAFLKESFPSGFQWATSTESFKAEGGWLEDGKGETIWDRFSHEHQAFENQTIDLACDSYNKVDYDVYILRGLQVNTYQFSISWARIFPSGHRGTILTDGVNVQRFTVQSLMDGFEGKQGYSERFGLHYVEFENPERPRTPKQSAYFYSQVIEQNGFALSKAHI</sequence>
<evidence type="ECO:0000313" key="6">
    <source>
        <dbReference type="Proteomes" id="UP000265080"/>
    </source>
</evidence>
<dbReference type="InterPro" id="IPR001360">
    <property type="entry name" value="Glyco_hydro_1"/>
</dbReference>
<reference evidence="5 6" key="1">
    <citation type="submission" date="2018-03" db="EMBL/GenBank/DDBJ databases">
        <title>Finding Nemo's genes: A chromosome-scale reference assembly of the genome of the orange clownfish Amphiprion percula.</title>
        <authorList>
            <person name="Lehmann R."/>
        </authorList>
    </citation>
    <scope>NUCLEOTIDE SEQUENCE</scope>
</reference>
<name>A0A3P8SDR7_AMPPE</name>
<dbReference type="AlphaFoldDB" id="A0A3P8SDR7"/>
<reference evidence="5" key="2">
    <citation type="submission" date="2025-08" db="UniProtKB">
        <authorList>
            <consortium name="Ensembl"/>
        </authorList>
    </citation>
    <scope>IDENTIFICATION</scope>
</reference>
<dbReference type="PANTHER" id="PTHR10353">
    <property type="entry name" value="GLYCOSYL HYDROLASE"/>
    <property type="match status" value="1"/>
</dbReference>